<evidence type="ECO:0000313" key="10">
    <source>
        <dbReference type="Proteomes" id="UP000233786"/>
    </source>
</evidence>
<feature type="transmembrane region" description="Helical" evidence="8">
    <location>
        <begin position="329"/>
        <end position="346"/>
    </location>
</feature>
<organism evidence="9 10">
    <name type="scientific">Saccharopolyspora spinosa</name>
    <dbReference type="NCBI Taxonomy" id="60894"/>
    <lineage>
        <taxon>Bacteria</taxon>
        <taxon>Bacillati</taxon>
        <taxon>Actinomycetota</taxon>
        <taxon>Actinomycetes</taxon>
        <taxon>Pseudonocardiales</taxon>
        <taxon>Pseudonocardiaceae</taxon>
        <taxon>Saccharopolyspora</taxon>
    </lineage>
</organism>
<protein>
    <submittedName>
        <fullName evidence="9">Alpha-1,2-mannosyltransferase</fullName>
    </submittedName>
</protein>
<keyword evidence="3" id="KW-0808">Transferase</keyword>
<name>A0A2N3XRX9_SACSN</name>
<sequence length="436" mass="47712">MPVHGTGGRLPLQERLRDHRSLLVMIAVAELIAVMVVSTVNTHDHIDGEVYRLGAKALLGGRDLYHNLPATESGLLLPFIYPPFAAIVFAPLALIPKAASTAVIMLVSHAALIVTLYVVLSASTFLRAHREKVLLVTAAVLPLATISEPVLETITYAQINIALMALVAVDLLWRTDGAKKLPYPRGLLIGLAAGIKLTPLVFLLLPLLRRDVRTIMASLLTFLGTVLLGFALTFDNARRFWLHEMLASSNVSFGPKFTGDASTYAGNQSLRSLLSKMSTPSLTIVFALLAAIVLVLAVLGMVHAIRQRDLPMAVTINGILGLLVSPISWSHHWVWAIPGLVLLIGAAQAKRDWALLLATTLTAGFFMMGPHWKMPQGRGLELRWNFFEQLIGNSYVYFGLAFLLYNAVRWWRSRRTPIKPVKDDPAPEAPLTAQVP</sequence>
<keyword evidence="6 8" id="KW-0472">Membrane</keyword>
<keyword evidence="10" id="KW-1185">Reference proteome</keyword>
<evidence type="ECO:0000256" key="1">
    <source>
        <dbReference type="ARBA" id="ARBA00004651"/>
    </source>
</evidence>
<dbReference type="RefSeq" id="WP_010313120.1">
    <property type="nucleotide sequence ID" value="NZ_CP061007.1"/>
</dbReference>
<accession>A0A2N3XRX9</accession>
<evidence type="ECO:0000256" key="7">
    <source>
        <dbReference type="ARBA" id="ARBA00024033"/>
    </source>
</evidence>
<feature type="transmembrane region" description="Helical" evidence="8">
    <location>
        <begin position="185"/>
        <end position="208"/>
    </location>
</feature>
<feature type="transmembrane region" description="Helical" evidence="8">
    <location>
        <begin position="154"/>
        <end position="173"/>
    </location>
</feature>
<reference evidence="9" key="1">
    <citation type="submission" date="2017-12" db="EMBL/GenBank/DDBJ databases">
        <title>Sequencing the genomes of 1000 Actinobacteria strains.</title>
        <authorList>
            <person name="Klenk H.-P."/>
        </authorList>
    </citation>
    <scope>NUCLEOTIDE SEQUENCE [LARGE SCALE GENOMIC DNA]</scope>
    <source>
        <strain evidence="9">DSM 44228</strain>
    </source>
</reference>
<keyword evidence="2" id="KW-1003">Cell membrane</keyword>
<feature type="transmembrane region" description="Helical" evidence="8">
    <location>
        <begin position="75"/>
        <end position="95"/>
    </location>
</feature>
<feature type="transmembrane region" description="Helical" evidence="8">
    <location>
        <begin position="390"/>
        <end position="408"/>
    </location>
</feature>
<proteinExistence type="inferred from homology"/>
<keyword evidence="4 8" id="KW-0812">Transmembrane</keyword>
<keyword evidence="5 8" id="KW-1133">Transmembrane helix</keyword>
<evidence type="ECO:0000256" key="2">
    <source>
        <dbReference type="ARBA" id="ARBA00022475"/>
    </source>
</evidence>
<feature type="transmembrane region" description="Helical" evidence="8">
    <location>
        <begin position="214"/>
        <end position="234"/>
    </location>
</feature>
<dbReference type="AlphaFoldDB" id="A0A2N3XRX9"/>
<evidence type="ECO:0000256" key="5">
    <source>
        <dbReference type="ARBA" id="ARBA00022989"/>
    </source>
</evidence>
<dbReference type="GO" id="GO:0005886">
    <property type="term" value="C:plasma membrane"/>
    <property type="evidence" value="ECO:0007669"/>
    <property type="project" value="UniProtKB-SubCell"/>
</dbReference>
<comment type="similarity">
    <text evidence="7">Belongs to the glycosyltransferase 87 family.</text>
</comment>
<comment type="subcellular location">
    <subcellularLocation>
        <location evidence="1">Cell membrane</location>
        <topology evidence="1">Multi-pass membrane protein</topology>
    </subcellularLocation>
</comment>
<feature type="transmembrane region" description="Helical" evidence="8">
    <location>
        <begin position="21"/>
        <end position="40"/>
    </location>
</feature>
<dbReference type="Proteomes" id="UP000233786">
    <property type="component" value="Unassembled WGS sequence"/>
</dbReference>
<evidence type="ECO:0000313" key="9">
    <source>
        <dbReference type="EMBL" id="PKW13427.1"/>
    </source>
</evidence>
<dbReference type="STRING" id="994479.GCA_000194155_06349"/>
<feature type="transmembrane region" description="Helical" evidence="8">
    <location>
        <begin position="102"/>
        <end position="126"/>
    </location>
</feature>
<evidence type="ECO:0000256" key="3">
    <source>
        <dbReference type="ARBA" id="ARBA00022679"/>
    </source>
</evidence>
<evidence type="ECO:0000256" key="8">
    <source>
        <dbReference type="SAM" id="Phobius"/>
    </source>
</evidence>
<dbReference type="Pfam" id="PF09594">
    <property type="entry name" value="GT87"/>
    <property type="match status" value="1"/>
</dbReference>
<comment type="caution">
    <text evidence="9">The sequence shown here is derived from an EMBL/GenBank/DDBJ whole genome shotgun (WGS) entry which is preliminary data.</text>
</comment>
<gene>
    <name evidence="9" type="ORF">A8926_0954</name>
</gene>
<dbReference type="GO" id="GO:0016758">
    <property type="term" value="F:hexosyltransferase activity"/>
    <property type="evidence" value="ECO:0007669"/>
    <property type="project" value="InterPro"/>
</dbReference>
<dbReference type="EMBL" id="PJNB01000001">
    <property type="protein sequence ID" value="PKW13427.1"/>
    <property type="molecule type" value="Genomic_DNA"/>
</dbReference>
<evidence type="ECO:0000256" key="4">
    <source>
        <dbReference type="ARBA" id="ARBA00022692"/>
    </source>
</evidence>
<feature type="transmembrane region" description="Helical" evidence="8">
    <location>
        <begin position="281"/>
        <end position="305"/>
    </location>
</feature>
<dbReference type="InterPro" id="IPR018584">
    <property type="entry name" value="GT87"/>
</dbReference>
<feature type="transmembrane region" description="Helical" evidence="8">
    <location>
        <begin position="353"/>
        <end position="370"/>
    </location>
</feature>
<evidence type="ECO:0000256" key="6">
    <source>
        <dbReference type="ARBA" id="ARBA00023136"/>
    </source>
</evidence>